<keyword evidence="3" id="KW-1185">Reference proteome</keyword>
<proteinExistence type="predicted"/>
<evidence type="ECO:0000256" key="1">
    <source>
        <dbReference type="SAM" id="MobiDB-lite"/>
    </source>
</evidence>
<protein>
    <submittedName>
        <fullName evidence="2">Uncharacterized protein</fullName>
    </submittedName>
</protein>
<reference evidence="2" key="1">
    <citation type="journal article" date="2023" name="Plant J.">
        <title>The genome of the king protea, Protea cynaroides.</title>
        <authorList>
            <person name="Chang J."/>
            <person name="Duong T.A."/>
            <person name="Schoeman C."/>
            <person name="Ma X."/>
            <person name="Roodt D."/>
            <person name="Barker N."/>
            <person name="Li Z."/>
            <person name="Van de Peer Y."/>
            <person name="Mizrachi E."/>
        </authorList>
    </citation>
    <scope>NUCLEOTIDE SEQUENCE</scope>
    <source>
        <tissue evidence="2">Young leaves</tissue>
    </source>
</reference>
<accession>A0A9Q0L1A1</accession>
<dbReference type="OrthoDB" id="1938465at2759"/>
<sequence length="228" mass="24849">MVILLWSIARDNALVAGDNDTVIEALFSTRFKSVSVDTWHKRLGHPQNLVFSESDFPLKPSPPSFPIPTSNVGTFESWVEPPSSVSSTFVLTNPQSPSTVLTNSQSSPLSLFPDPLLTVGTCATELVVSHNSGSVQSTDEQTSPVAYTDTVKFVEYSNSGPIEKGTVEKGPIENSSPAQLIGPEQLTGTEQGYRHRTSYRPSSEPRISFIYWARSISKHSSDNRSSTN</sequence>
<comment type="caution">
    <text evidence="2">The sequence shown here is derived from an EMBL/GenBank/DDBJ whole genome shotgun (WGS) entry which is preliminary data.</text>
</comment>
<dbReference type="AlphaFoldDB" id="A0A9Q0L1A1"/>
<organism evidence="2 3">
    <name type="scientific">Protea cynaroides</name>
    <dbReference type="NCBI Taxonomy" id="273540"/>
    <lineage>
        <taxon>Eukaryota</taxon>
        <taxon>Viridiplantae</taxon>
        <taxon>Streptophyta</taxon>
        <taxon>Embryophyta</taxon>
        <taxon>Tracheophyta</taxon>
        <taxon>Spermatophyta</taxon>
        <taxon>Magnoliopsida</taxon>
        <taxon>Proteales</taxon>
        <taxon>Proteaceae</taxon>
        <taxon>Protea</taxon>
    </lineage>
</organism>
<dbReference type="EMBL" id="JAMYWD010000002">
    <property type="protein sequence ID" value="KAJ4980191.1"/>
    <property type="molecule type" value="Genomic_DNA"/>
</dbReference>
<evidence type="ECO:0000313" key="2">
    <source>
        <dbReference type="EMBL" id="KAJ4980191.1"/>
    </source>
</evidence>
<evidence type="ECO:0000313" key="3">
    <source>
        <dbReference type="Proteomes" id="UP001141806"/>
    </source>
</evidence>
<dbReference type="Proteomes" id="UP001141806">
    <property type="component" value="Unassembled WGS sequence"/>
</dbReference>
<name>A0A9Q0L1A1_9MAGN</name>
<gene>
    <name evidence="2" type="ORF">NE237_010971</name>
</gene>
<feature type="region of interest" description="Disordered" evidence="1">
    <location>
        <begin position="160"/>
        <end position="202"/>
    </location>
</feature>